<evidence type="ECO:0000313" key="2">
    <source>
        <dbReference type="EMBL" id="TPE58076.1"/>
    </source>
</evidence>
<gene>
    <name evidence="2" type="ORF">FJO69_00510</name>
</gene>
<feature type="transmembrane region" description="Helical" evidence="1">
    <location>
        <begin position="12"/>
        <end position="39"/>
    </location>
</feature>
<accession>A0A501XC66</accession>
<proteinExistence type="predicted"/>
<organism evidence="2 3">
    <name type="scientific">[Mycoplasma] falconis</name>
    <dbReference type="NCBI Taxonomy" id="92403"/>
    <lineage>
        <taxon>Bacteria</taxon>
        <taxon>Bacillati</taxon>
        <taxon>Mycoplasmatota</taxon>
        <taxon>Mycoplasmoidales</taxon>
        <taxon>Metamycoplasmataceae</taxon>
        <taxon>Metamycoplasma</taxon>
    </lineage>
</organism>
<protein>
    <submittedName>
        <fullName evidence="2">Uncharacterized protein</fullName>
    </submittedName>
</protein>
<keyword evidence="1" id="KW-1133">Transmembrane helix</keyword>
<evidence type="ECO:0000256" key="1">
    <source>
        <dbReference type="SAM" id="Phobius"/>
    </source>
</evidence>
<keyword evidence="1" id="KW-0812">Transmembrane</keyword>
<evidence type="ECO:0000313" key="3">
    <source>
        <dbReference type="Proteomes" id="UP000319776"/>
    </source>
</evidence>
<dbReference type="AlphaFoldDB" id="A0A501XC66"/>
<dbReference type="RefSeq" id="WP_140781049.1">
    <property type="nucleotide sequence ID" value="NZ_VFSS01000001.1"/>
</dbReference>
<keyword evidence="1" id="KW-0472">Membrane</keyword>
<dbReference type="Proteomes" id="UP000319776">
    <property type="component" value="Unassembled WGS sequence"/>
</dbReference>
<reference evidence="2 3" key="1">
    <citation type="submission" date="2019-06" db="EMBL/GenBank/DDBJ databases">
        <title>Mycoplasma falconis type strain whole genome sequence.</title>
        <authorList>
            <person name="Spergser J."/>
        </authorList>
    </citation>
    <scope>NUCLEOTIDE SEQUENCE [LARGE SCALE GENOMIC DNA]</scope>
    <source>
        <strain evidence="2 3">ATCC 51372</strain>
    </source>
</reference>
<comment type="caution">
    <text evidence="2">The sequence shown here is derived from an EMBL/GenBank/DDBJ whole genome shotgun (WGS) entry which is preliminary data.</text>
</comment>
<keyword evidence="3" id="KW-1185">Reference proteome</keyword>
<feature type="transmembrane region" description="Helical" evidence="1">
    <location>
        <begin position="51"/>
        <end position="74"/>
    </location>
</feature>
<dbReference type="EMBL" id="VFSS01000001">
    <property type="protein sequence ID" value="TPE58076.1"/>
    <property type="molecule type" value="Genomic_DNA"/>
</dbReference>
<sequence length="88" mass="9643">MNKDLQTVKTAYILNIVAIAILGLFFPINIAAIVFTGLSAAIKNQKEETKILLWVGFGVSFVCPLVGFIISLVGSMKLKEELTKQETK</sequence>
<name>A0A501XC66_9BACT</name>